<feature type="domain" description="Phasin" evidence="1">
    <location>
        <begin position="10"/>
        <end position="109"/>
    </location>
</feature>
<proteinExistence type="predicted"/>
<accession>A0A3E0WHR0</accession>
<dbReference type="Pfam" id="PF09361">
    <property type="entry name" value="Phasin_2"/>
    <property type="match status" value="1"/>
</dbReference>
<comment type="caution">
    <text evidence="2">The sequence shown here is derived from an EMBL/GenBank/DDBJ whole genome shotgun (WGS) entry which is preliminary data.</text>
</comment>
<name>A0A3E0WHR0_9GAMM</name>
<dbReference type="InterPro" id="IPR018968">
    <property type="entry name" value="Phasin"/>
</dbReference>
<evidence type="ECO:0000313" key="3">
    <source>
        <dbReference type="Proteomes" id="UP000256763"/>
    </source>
</evidence>
<evidence type="ECO:0000313" key="2">
    <source>
        <dbReference type="EMBL" id="RFA31701.1"/>
    </source>
</evidence>
<organism evidence="2 3">
    <name type="scientific">Alkalilimnicola ehrlichii</name>
    <dbReference type="NCBI Taxonomy" id="351052"/>
    <lineage>
        <taxon>Bacteria</taxon>
        <taxon>Pseudomonadati</taxon>
        <taxon>Pseudomonadota</taxon>
        <taxon>Gammaproteobacteria</taxon>
        <taxon>Chromatiales</taxon>
        <taxon>Ectothiorhodospiraceae</taxon>
        <taxon>Alkalilimnicola</taxon>
    </lineage>
</organism>
<dbReference type="AlphaFoldDB" id="A0A3E0WHR0"/>
<gene>
    <name evidence="2" type="ORF">CAL65_21705</name>
</gene>
<reference evidence="3" key="1">
    <citation type="submission" date="2017-05" db="EMBL/GenBank/DDBJ databases">
        <authorList>
            <person name="Sharma S."/>
            <person name="Sidhu C."/>
            <person name="Pinnaka A.K."/>
        </authorList>
    </citation>
    <scope>NUCLEOTIDE SEQUENCE [LARGE SCALE GENOMIC DNA]</scope>
    <source>
        <strain evidence="3">AK93</strain>
    </source>
</reference>
<keyword evidence="3" id="KW-1185">Reference proteome</keyword>
<evidence type="ECO:0000259" key="1">
    <source>
        <dbReference type="Pfam" id="PF09361"/>
    </source>
</evidence>
<dbReference type="Proteomes" id="UP000256763">
    <property type="component" value="Unassembled WGS sequence"/>
</dbReference>
<protein>
    <recommendedName>
        <fullName evidence="1">Phasin domain-containing protein</fullName>
    </recommendedName>
</protein>
<dbReference type="EMBL" id="NFZW01000042">
    <property type="protein sequence ID" value="RFA31701.1"/>
    <property type="molecule type" value="Genomic_DNA"/>
</dbReference>
<dbReference type="RefSeq" id="WP_116303549.1">
    <property type="nucleotide sequence ID" value="NZ_NFZV01000023.1"/>
</dbReference>
<sequence>MFDQMFGSSNAQLESTLAAAKEFNRLSVNTLEKLTTLQIDAARSYTEFSLEQVRNALSIHDAQGLQEFLSSRPKAAEEFGKKVQQDLKTLTDLSTQFSTEAQKLAREQFAGIASQAKKPRKRATLPSAVKRPLTLTSAAFFSPIALA</sequence>